<comment type="caution">
    <text evidence="4">The sequence shown here is derived from an EMBL/GenBank/DDBJ whole genome shotgun (WGS) entry which is preliminary data.</text>
</comment>
<dbReference type="AlphaFoldDB" id="A0A919EM59"/>
<dbReference type="InterPro" id="IPR001638">
    <property type="entry name" value="Solute-binding_3/MltF_N"/>
</dbReference>
<organism evidence="4 5">
    <name type="scientific">Thalassotalea marina</name>
    <dbReference type="NCBI Taxonomy" id="1673741"/>
    <lineage>
        <taxon>Bacteria</taxon>
        <taxon>Pseudomonadati</taxon>
        <taxon>Pseudomonadota</taxon>
        <taxon>Gammaproteobacteria</taxon>
        <taxon>Alteromonadales</taxon>
        <taxon>Colwelliaceae</taxon>
        <taxon>Thalassotalea</taxon>
    </lineage>
</organism>
<keyword evidence="2" id="KW-0732">Signal</keyword>
<dbReference type="Gene3D" id="3.40.190.10">
    <property type="entry name" value="Periplasmic binding protein-like II"/>
    <property type="match status" value="2"/>
</dbReference>
<dbReference type="SUPFAM" id="SSF53850">
    <property type="entry name" value="Periplasmic binding protein-like II"/>
    <property type="match status" value="1"/>
</dbReference>
<dbReference type="RefSeq" id="WP_189770616.1">
    <property type="nucleotide sequence ID" value="NZ_BNCK01000005.1"/>
</dbReference>
<accession>A0A919EM59</accession>
<dbReference type="PANTHER" id="PTHR35936">
    <property type="entry name" value="MEMBRANE-BOUND LYTIC MUREIN TRANSGLYCOSYLASE F"/>
    <property type="match status" value="1"/>
</dbReference>
<evidence type="ECO:0000313" key="5">
    <source>
        <dbReference type="Proteomes" id="UP000623842"/>
    </source>
</evidence>
<dbReference type="PANTHER" id="PTHR35936:SF25">
    <property type="entry name" value="ABC TRANSPORTER SUBSTRATE-BINDING PROTEIN"/>
    <property type="match status" value="1"/>
</dbReference>
<feature type="domain" description="Solute-binding protein family 3/N-terminal" evidence="3">
    <location>
        <begin position="26"/>
        <end position="255"/>
    </location>
</feature>
<dbReference type="Pfam" id="PF00497">
    <property type="entry name" value="SBP_bac_3"/>
    <property type="match status" value="1"/>
</dbReference>
<evidence type="ECO:0000313" key="4">
    <source>
        <dbReference type="EMBL" id="GHF94067.1"/>
    </source>
</evidence>
<protein>
    <submittedName>
        <fullName evidence="4">ABC transporter substrate-binding protein</fullName>
    </submittedName>
</protein>
<dbReference type="EMBL" id="BNCK01000005">
    <property type="protein sequence ID" value="GHF94067.1"/>
    <property type="molecule type" value="Genomic_DNA"/>
</dbReference>
<dbReference type="Proteomes" id="UP000623842">
    <property type="component" value="Unassembled WGS sequence"/>
</dbReference>
<evidence type="ECO:0000256" key="2">
    <source>
        <dbReference type="ARBA" id="ARBA00022729"/>
    </source>
</evidence>
<evidence type="ECO:0000256" key="1">
    <source>
        <dbReference type="ARBA" id="ARBA00010333"/>
    </source>
</evidence>
<evidence type="ECO:0000259" key="3">
    <source>
        <dbReference type="Pfam" id="PF00497"/>
    </source>
</evidence>
<comment type="similarity">
    <text evidence="1">Belongs to the bacterial solute-binding protein 3 family.</text>
</comment>
<reference evidence="4" key="2">
    <citation type="submission" date="2020-09" db="EMBL/GenBank/DDBJ databases">
        <authorList>
            <person name="Sun Q."/>
            <person name="Kim S."/>
        </authorList>
    </citation>
    <scope>NUCLEOTIDE SEQUENCE</scope>
    <source>
        <strain evidence="4">KCTC 42731</strain>
    </source>
</reference>
<sequence>MKFAFTAVLLCISIITKAQEPYIVEILADEQYPPYSYVEDGKLKGVYINLVTKAAQLLAPTYQVKLVAMPWKRALAQIENGKAFAILPPYKHPELRPFIFPYSTPLHEENVAVYCHRNFNLSIFFEAESKKRPANLGINSGYIILDDKYVDAVENNRIVIRENKSTQSNIKKLLKGRIDCYANDELTITFSLKAESANTSIYKLYEKKDTIGAHTAHIGYSNVLPEQFPYKADFIEKMNSAIMNIKDEHSIDSLME</sequence>
<reference evidence="4" key="1">
    <citation type="journal article" date="2014" name="Int. J. Syst. Evol. Microbiol.">
        <title>Complete genome sequence of Corynebacterium casei LMG S-19264T (=DSM 44701T), isolated from a smear-ripened cheese.</title>
        <authorList>
            <consortium name="US DOE Joint Genome Institute (JGI-PGF)"/>
            <person name="Walter F."/>
            <person name="Albersmeier A."/>
            <person name="Kalinowski J."/>
            <person name="Ruckert C."/>
        </authorList>
    </citation>
    <scope>NUCLEOTIDE SEQUENCE</scope>
    <source>
        <strain evidence="4">KCTC 42731</strain>
    </source>
</reference>
<gene>
    <name evidence="4" type="ORF">GCM10017161_22880</name>
</gene>
<proteinExistence type="inferred from homology"/>
<name>A0A919EM59_9GAMM</name>
<keyword evidence="5" id="KW-1185">Reference proteome</keyword>